<evidence type="ECO:0000313" key="5">
    <source>
        <dbReference type="Proteomes" id="UP000288805"/>
    </source>
</evidence>
<gene>
    <name evidence="4" type="primary">PRMT3_0</name>
    <name evidence="4" type="ORF">CK203_083815</name>
</gene>
<accession>A0A438DLR6</accession>
<feature type="compositionally biased region" description="Basic and acidic residues" evidence="3">
    <location>
        <begin position="1"/>
        <end position="10"/>
    </location>
</feature>
<feature type="region of interest" description="Disordered" evidence="3">
    <location>
        <begin position="1"/>
        <end position="33"/>
    </location>
</feature>
<evidence type="ECO:0000256" key="1">
    <source>
        <dbReference type="ARBA" id="ARBA00022723"/>
    </source>
</evidence>
<evidence type="ECO:0008006" key="6">
    <source>
        <dbReference type="Google" id="ProtNLM"/>
    </source>
</evidence>
<reference evidence="4 5" key="1">
    <citation type="journal article" date="2018" name="PLoS Genet.">
        <title>Population sequencing reveals clonal diversity and ancestral inbreeding in the grapevine cultivar Chardonnay.</title>
        <authorList>
            <person name="Roach M.J."/>
            <person name="Johnson D.L."/>
            <person name="Bohlmann J."/>
            <person name="van Vuuren H.J."/>
            <person name="Jones S.J."/>
            <person name="Pretorius I.S."/>
            <person name="Schmidt S.A."/>
            <person name="Borneman A.R."/>
        </authorList>
    </citation>
    <scope>NUCLEOTIDE SEQUENCE [LARGE SCALE GENOMIC DNA]</scope>
    <source>
        <strain evidence="5">cv. Chardonnay</strain>
        <tissue evidence="4">Leaf</tissue>
    </source>
</reference>
<proteinExistence type="predicted"/>
<name>A0A438DLR6_VITVI</name>
<dbReference type="SUPFAM" id="SSF57667">
    <property type="entry name" value="beta-beta-alpha zinc fingers"/>
    <property type="match status" value="1"/>
</dbReference>
<evidence type="ECO:0000256" key="3">
    <source>
        <dbReference type="SAM" id="MobiDB-lite"/>
    </source>
</evidence>
<sequence>MEDPETVDREFNDEEEDQDEDWGDWGADDNEEEESDPDFLCLFCDSKYSSCDALFEHCSSIHHFDFLSIRETLSLDFYGSFKLINFVRQAMAVGPYIFGWSLSVRNRVGLFRSPVKHQLKSRAGDGMQCWDVDDAVTAAYSLIPKPFGLG</sequence>
<dbReference type="PANTHER" id="PTHR13267">
    <property type="entry name" value="ZINC FINGER PROTEIN 277"/>
    <property type="match status" value="1"/>
</dbReference>
<dbReference type="GO" id="GO:0046872">
    <property type="term" value="F:metal ion binding"/>
    <property type="evidence" value="ECO:0007669"/>
    <property type="project" value="UniProtKB-KW"/>
</dbReference>
<dbReference type="InterPro" id="IPR036236">
    <property type="entry name" value="Znf_C2H2_sf"/>
</dbReference>
<protein>
    <recommendedName>
        <fullName evidence="6">C2H2-type domain-containing protein</fullName>
    </recommendedName>
</protein>
<dbReference type="InterPro" id="IPR040048">
    <property type="entry name" value="ZNF277"/>
</dbReference>
<comment type="caution">
    <text evidence="4">The sequence shown here is derived from an EMBL/GenBank/DDBJ whole genome shotgun (WGS) entry which is preliminary data.</text>
</comment>
<organism evidence="4 5">
    <name type="scientific">Vitis vinifera</name>
    <name type="common">Grape</name>
    <dbReference type="NCBI Taxonomy" id="29760"/>
    <lineage>
        <taxon>Eukaryota</taxon>
        <taxon>Viridiplantae</taxon>
        <taxon>Streptophyta</taxon>
        <taxon>Embryophyta</taxon>
        <taxon>Tracheophyta</taxon>
        <taxon>Spermatophyta</taxon>
        <taxon>Magnoliopsida</taxon>
        <taxon>eudicotyledons</taxon>
        <taxon>Gunneridae</taxon>
        <taxon>Pentapetalae</taxon>
        <taxon>rosids</taxon>
        <taxon>Vitales</taxon>
        <taxon>Vitaceae</taxon>
        <taxon>Viteae</taxon>
        <taxon>Vitis</taxon>
    </lineage>
</organism>
<dbReference type="AlphaFoldDB" id="A0A438DLR6"/>
<dbReference type="PANTHER" id="PTHR13267:SF3">
    <property type="entry name" value="ZINC FINGER PROTEIN 277"/>
    <property type="match status" value="1"/>
</dbReference>
<evidence type="ECO:0000256" key="2">
    <source>
        <dbReference type="ARBA" id="ARBA00022833"/>
    </source>
</evidence>
<keyword evidence="1" id="KW-0479">Metal-binding</keyword>
<dbReference type="EMBL" id="QGNW01001572">
    <property type="protein sequence ID" value="RVW36397.1"/>
    <property type="molecule type" value="Genomic_DNA"/>
</dbReference>
<feature type="compositionally biased region" description="Acidic residues" evidence="3">
    <location>
        <begin position="11"/>
        <end position="33"/>
    </location>
</feature>
<dbReference type="Proteomes" id="UP000288805">
    <property type="component" value="Unassembled WGS sequence"/>
</dbReference>
<evidence type="ECO:0000313" key="4">
    <source>
        <dbReference type="EMBL" id="RVW36397.1"/>
    </source>
</evidence>
<keyword evidence="2" id="KW-0862">Zinc</keyword>